<evidence type="ECO:0000313" key="1">
    <source>
        <dbReference type="EMBL" id="KAJ9061980.1"/>
    </source>
</evidence>
<organism evidence="1 2">
    <name type="scientific">Entomophthora muscae</name>
    <dbReference type="NCBI Taxonomy" id="34485"/>
    <lineage>
        <taxon>Eukaryota</taxon>
        <taxon>Fungi</taxon>
        <taxon>Fungi incertae sedis</taxon>
        <taxon>Zoopagomycota</taxon>
        <taxon>Entomophthoromycotina</taxon>
        <taxon>Entomophthoromycetes</taxon>
        <taxon>Entomophthorales</taxon>
        <taxon>Entomophthoraceae</taxon>
        <taxon>Entomophthora</taxon>
    </lineage>
</organism>
<comment type="caution">
    <text evidence="1">The sequence shown here is derived from an EMBL/GenBank/DDBJ whole genome shotgun (WGS) entry which is preliminary data.</text>
</comment>
<protein>
    <submittedName>
        <fullName evidence="1">Uncharacterized protein</fullName>
    </submittedName>
</protein>
<reference evidence="1" key="1">
    <citation type="submission" date="2022-04" db="EMBL/GenBank/DDBJ databases">
        <title>Genome of the entomopathogenic fungus Entomophthora muscae.</title>
        <authorList>
            <person name="Elya C."/>
            <person name="Lovett B.R."/>
            <person name="Lee E."/>
            <person name="Macias A.M."/>
            <person name="Hajek A.E."/>
            <person name="De Bivort B.L."/>
            <person name="Kasson M.T."/>
            <person name="De Fine Licht H.H."/>
            <person name="Stajich J.E."/>
        </authorList>
    </citation>
    <scope>NUCLEOTIDE SEQUENCE</scope>
    <source>
        <strain evidence="1">Berkeley</strain>
    </source>
</reference>
<sequence>MGDLSVWHEKLFSVRYRDGINGFFGRQVSLGAGFLVQQAAIAIRNVGVWVDRWRGLVTTSSQGFLINLTA</sequence>
<accession>A0ACC2SI36</accession>
<name>A0ACC2SI36_9FUNG</name>
<proteinExistence type="predicted"/>
<evidence type="ECO:0000313" key="2">
    <source>
        <dbReference type="Proteomes" id="UP001165960"/>
    </source>
</evidence>
<gene>
    <name evidence="1" type="ORF">DSO57_1015405</name>
</gene>
<dbReference type="EMBL" id="QTSX02005031">
    <property type="protein sequence ID" value="KAJ9061980.1"/>
    <property type="molecule type" value="Genomic_DNA"/>
</dbReference>
<keyword evidence="2" id="KW-1185">Reference proteome</keyword>
<dbReference type="Proteomes" id="UP001165960">
    <property type="component" value="Unassembled WGS sequence"/>
</dbReference>